<protein>
    <submittedName>
        <fullName evidence="2">Uncharacterized protein</fullName>
    </submittedName>
</protein>
<feature type="region of interest" description="Disordered" evidence="1">
    <location>
        <begin position="1"/>
        <end position="21"/>
    </location>
</feature>
<reference evidence="3" key="1">
    <citation type="submission" date="2018-06" db="EMBL/GenBank/DDBJ databases">
        <authorList>
            <person name="Sharma R."/>
            <person name="Hughes J."/>
            <person name="Breakwell D.P."/>
            <person name="Hope S."/>
            <person name="Grose J.H."/>
        </authorList>
    </citation>
    <scope>NUCLEOTIDE SEQUENCE [LARGE SCALE GENOMIC DNA]</scope>
</reference>
<dbReference type="EMBL" id="MH426726">
    <property type="protein sequence ID" value="AXF51461.1"/>
    <property type="molecule type" value="Genomic_DNA"/>
</dbReference>
<proteinExistence type="predicted"/>
<keyword evidence="3" id="KW-1185">Reference proteome</keyword>
<accession>A0A345BLZ0</accession>
<dbReference type="Proteomes" id="UP000260529">
    <property type="component" value="Segment"/>
</dbReference>
<evidence type="ECO:0000256" key="1">
    <source>
        <dbReference type="SAM" id="MobiDB-lite"/>
    </source>
</evidence>
<evidence type="ECO:0000313" key="3">
    <source>
        <dbReference type="Proteomes" id="UP000260529"/>
    </source>
</evidence>
<sequence>MPLLTGSGFRSIKPVHRPYRHHNRHQLAITSHPLTATSEEAILKTATMTAALDGHQKTTATGQPAGPAISHDSAAHAGTANPPRQLLDRWPFSPDFRVVVHAPGVVKREG</sequence>
<organism evidence="2 3">
    <name type="scientific">Erwinia phage Pavtok</name>
    <dbReference type="NCBI Taxonomy" id="2267655"/>
    <lineage>
        <taxon>Viruses</taxon>
        <taxon>Duplodnaviria</taxon>
        <taxon>Heunggongvirae</taxon>
        <taxon>Uroviricota</taxon>
        <taxon>Caudoviricetes</taxon>
        <taxon>Pavtokvirus</taxon>
        <taxon>Pavtokvirus pavtok</taxon>
    </lineage>
</organism>
<evidence type="ECO:0000313" key="2">
    <source>
        <dbReference type="EMBL" id="AXF51461.1"/>
    </source>
</evidence>
<feature type="region of interest" description="Disordered" evidence="1">
    <location>
        <begin position="53"/>
        <end position="86"/>
    </location>
</feature>
<gene>
    <name evidence="2" type="ORF">PAVTOK_33</name>
</gene>
<name>A0A345BLZ0_9CAUD</name>